<dbReference type="CDD" id="cd00303">
    <property type="entry name" value="retropepsin_like"/>
    <property type="match status" value="1"/>
</dbReference>
<gene>
    <name evidence="1" type="ORF">EXIGLDRAFT_633571</name>
</gene>
<organism evidence="1 2">
    <name type="scientific">Exidia glandulosa HHB12029</name>
    <dbReference type="NCBI Taxonomy" id="1314781"/>
    <lineage>
        <taxon>Eukaryota</taxon>
        <taxon>Fungi</taxon>
        <taxon>Dikarya</taxon>
        <taxon>Basidiomycota</taxon>
        <taxon>Agaricomycotina</taxon>
        <taxon>Agaricomycetes</taxon>
        <taxon>Auriculariales</taxon>
        <taxon>Exidiaceae</taxon>
        <taxon>Exidia</taxon>
    </lineage>
</organism>
<keyword evidence="2" id="KW-1185">Reference proteome</keyword>
<evidence type="ECO:0008006" key="3">
    <source>
        <dbReference type="Google" id="ProtNLM"/>
    </source>
</evidence>
<evidence type="ECO:0000313" key="1">
    <source>
        <dbReference type="EMBL" id="KZV78652.1"/>
    </source>
</evidence>
<dbReference type="OrthoDB" id="1750432at2759"/>
<dbReference type="STRING" id="1314781.A0A166N1K5"/>
<proteinExistence type="predicted"/>
<dbReference type="InterPro" id="IPR021109">
    <property type="entry name" value="Peptidase_aspartic_dom_sf"/>
</dbReference>
<dbReference type="EMBL" id="KV426807">
    <property type="protein sequence ID" value="KZV78652.1"/>
    <property type="molecule type" value="Genomic_DNA"/>
</dbReference>
<accession>A0A166N1K5</accession>
<dbReference type="SUPFAM" id="SSF50630">
    <property type="entry name" value="Acid proteases"/>
    <property type="match status" value="1"/>
</dbReference>
<reference evidence="1 2" key="1">
    <citation type="journal article" date="2016" name="Mol. Biol. Evol.">
        <title>Comparative Genomics of Early-Diverging Mushroom-Forming Fungi Provides Insights into the Origins of Lignocellulose Decay Capabilities.</title>
        <authorList>
            <person name="Nagy L.G."/>
            <person name="Riley R."/>
            <person name="Tritt A."/>
            <person name="Adam C."/>
            <person name="Daum C."/>
            <person name="Floudas D."/>
            <person name="Sun H."/>
            <person name="Yadav J.S."/>
            <person name="Pangilinan J."/>
            <person name="Larsson K.H."/>
            <person name="Matsuura K."/>
            <person name="Barry K."/>
            <person name="Labutti K."/>
            <person name="Kuo R."/>
            <person name="Ohm R.A."/>
            <person name="Bhattacharya S.S."/>
            <person name="Shirouzu T."/>
            <person name="Yoshinaga Y."/>
            <person name="Martin F.M."/>
            <person name="Grigoriev I.V."/>
            <person name="Hibbett D.S."/>
        </authorList>
    </citation>
    <scope>NUCLEOTIDE SEQUENCE [LARGE SCALE GENOMIC DNA]</scope>
    <source>
        <strain evidence="1 2">HHB12029</strain>
    </source>
</reference>
<dbReference type="InParanoid" id="A0A166N1K5"/>
<sequence length="259" mass="29222">MTRTALVAANRIADHARRGASRIRNDERLLPMPISVEVRINGNVCVAFIDSGSMLDMMSTTFADQLKIPLKQKVVPMNLQMAVSGSQSKVNVECTTDFAYQDIRERRTWDVANIDHYDIVLGTPFIWQHSVLIGMNPTRVFIGSAVAKPLQGDSMVTIRSARATAIEAKLEDLRNQVFEAAQDLFQDTAKTELPPLRAINHEIPLIDEHKVYPYRPSRCPEALRPLWLQKKMDYLNTSRWRYAAGGTCCPLMILPKPKS</sequence>
<dbReference type="Proteomes" id="UP000077266">
    <property type="component" value="Unassembled WGS sequence"/>
</dbReference>
<feature type="non-terminal residue" evidence="1">
    <location>
        <position position="259"/>
    </location>
</feature>
<dbReference type="AlphaFoldDB" id="A0A166N1K5"/>
<dbReference type="Gene3D" id="2.40.70.10">
    <property type="entry name" value="Acid Proteases"/>
    <property type="match status" value="1"/>
</dbReference>
<dbReference type="Pfam" id="PF13650">
    <property type="entry name" value="Asp_protease_2"/>
    <property type="match status" value="1"/>
</dbReference>
<name>A0A166N1K5_EXIGL</name>
<protein>
    <recommendedName>
        <fullName evidence="3">Aspartic peptidase DDI1-type domain-containing protein</fullName>
    </recommendedName>
</protein>
<evidence type="ECO:0000313" key="2">
    <source>
        <dbReference type="Proteomes" id="UP000077266"/>
    </source>
</evidence>